<keyword evidence="2" id="KW-1185">Reference proteome</keyword>
<accession>A0A8J3JWL0</accession>
<dbReference type="Gene3D" id="3.40.50.720">
    <property type="entry name" value="NAD(P)-binding Rossmann-like Domain"/>
    <property type="match status" value="1"/>
</dbReference>
<dbReference type="InterPro" id="IPR050177">
    <property type="entry name" value="Lipid_A_modif_metabolic_enz"/>
</dbReference>
<dbReference type="PANTHER" id="PTHR43245:SF13">
    <property type="entry name" value="UDP-D-APIOSE_UDP-D-XYLOSE SYNTHASE 2"/>
    <property type="match status" value="1"/>
</dbReference>
<organism evidence="1 2">
    <name type="scientific">Catellatospora chokoriensis</name>
    <dbReference type="NCBI Taxonomy" id="310353"/>
    <lineage>
        <taxon>Bacteria</taxon>
        <taxon>Bacillati</taxon>
        <taxon>Actinomycetota</taxon>
        <taxon>Actinomycetes</taxon>
        <taxon>Micromonosporales</taxon>
        <taxon>Micromonosporaceae</taxon>
        <taxon>Catellatospora</taxon>
    </lineage>
</organism>
<dbReference type="SUPFAM" id="SSF51735">
    <property type="entry name" value="NAD(P)-binding Rossmann-fold domains"/>
    <property type="match status" value="1"/>
</dbReference>
<protein>
    <submittedName>
        <fullName evidence="1">Reductase</fullName>
    </submittedName>
</protein>
<reference evidence="1 2" key="1">
    <citation type="submission" date="2021-01" db="EMBL/GenBank/DDBJ databases">
        <title>Whole genome shotgun sequence of Catellatospora chokoriensis NBRC 107358.</title>
        <authorList>
            <person name="Komaki H."/>
            <person name="Tamura T."/>
        </authorList>
    </citation>
    <scope>NUCLEOTIDE SEQUENCE [LARGE SCALE GENOMIC DNA]</scope>
    <source>
        <strain evidence="1 2">NBRC 107358</strain>
    </source>
</reference>
<proteinExistence type="predicted"/>
<dbReference type="Proteomes" id="UP000619293">
    <property type="component" value="Unassembled WGS sequence"/>
</dbReference>
<dbReference type="AlphaFoldDB" id="A0A8J3JWL0"/>
<dbReference type="InterPro" id="IPR036291">
    <property type="entry name" value="NAD(P)-bd_dom_sf"/>
</dbReference>
<evidence type="ECO:0000313" key="1">
    <source>
        <dbReference type="EMBL" id="GIF92447.1"/>
    </source>
</evidence>
<dbReference type="PANTHER" id="PTHR43245">
    <property type="entry name" value="BIFUNCTIONAL POLYMYXIN RESISTANCE PROTEIN ARNA"/>
    <property type="match status" value="1"/>
</dbReference>
<evidence type="ECO:0000313" key="2">
    <source>
        <dbReference type="Proteomes" id="UP000619293"/>
    </source>
</evidence>
<gene>
    <name evidence="1" type="ORF">Cch02nite_58910</name>
</gene>
<sequence>MAALANDGWQVSAGARRAAVWPDGVRGVQVDRDDDESLAAAVGGGFDVLVDCVAYTEAHGRQLAGLADRLGTAVVLSSFSVYADARGHSLDEATGPDDFPVLPLPVPEDQATVPAGPSTYSTSKVALENVLLDSALPVTVLRPGAIAGPGSVFPREWWFVKRALDSRPVQVLSHDGQSRFHTTSTANLAELIRLAAHRPGRRVLNAADPRAVTVREIASTINGLLDHHPEEILIPGRDTTGIGDTPWSVPYPYVMDMTAAERLLGYRPVTDYLAALPALVEWITETTRRVDWRDAFPVFLRACGEKAFDYAPEDAWLAART</sequence>
<comment type="caution">
    <text evidence="1">The sequence shown here is derived from an EMBL/GenBank/DDBJ whole genome shotgun (WGS) entry which is preliminary data.</text>
</comment>
<dbReference type="EMBL" id="BONG01000045">
    <property type="protein sequence ID" value="GIF92447.1"/>
    <property type="molecule type" value="Genomic_DNA"/>
</dbReference>
<name>A0A8J3JWL0_9ACTN</name>